<dbReference type="Pfam" id="PF00530">
    <property type="entry name" value="SRCR"/>
    <property type="match status" value="4"/>
</dbReference>
<dbReference type="STRING" id="84645.A0A498LZC4"/>
<keyword evidence="25" id="KW-1185">Reference proteome</keyword>
<dbReference type="InterPro" id="IPR011990">
    <property type="entry name" value="TPR-like_helical_dom_sf"/>
</dbReference>
<evidence type="ECO:0000313" key="25">
    <source>
        <dbReference type="Proteomes" id="UP000290572"/>
    </source>
</evidence>
<feature type="repeat" description="TPR" evidence="20">
    <location>
        <begin position="655"/>
        <end position="688"/>
    </location>
</feature>
<organism evidence="24 25">
    <name type="scientific">Labeo rohita</name>
    <name type="common">Indian major carp</name>
    <name type="synonym">Cyprinus rohita</name>
    <dbReference type="NCBI Taxonomy" id="84645"/>
    <lineage>
        <taxon>Eukaryota</taxon>
        <taxon>Metazoa</taxon>
        <taxon>Chordata</taxon>
        <taxon>Craniata</taxon>
        <taxon>Vertebrata</taxon>
        <taxon>Euteleostomi</taxon>
        <taxon>Actinopterygii</taxon>
        <taxon>Neopterygii</taxon>
        <taxon>Teleostei</taxon>
        <taxon>Ostariophysi</taxon>
        <taxon>Cypriniformes</taxon>
        <taxon>Cyprinidae</taxon>
        <taxon>Labeoninae</taxon>
        <taxon>Labeonini</taxon>
        <taxon>Labeo</taxon>
    </lineage>
</organism>
<feature type="domain" description="RRM" evidence="22">
    <location>
        <begin position="813"/>
        <end position="885"/>
    </location>
</feature>
<dbReference type="SUPFAM" id="SSF56487">
    <property type="entry name" value="SRCR-like"/>
    <property type="match status" value="4"/>
</dbReference>
<accession>A0A498LZC4</accession>
<evidence type="ECO:0000259" key="22">
    <source>
        <dbReference type="PROSITE" id="PS50102"/>
    </source>
</evidence>
<evidence type="ECO:0000256" key="17">
    <source>
        <dbReference type="ARBA" id="ARBA00047861"/>
    </source>
</evidence>
<feature type="disulfide bond" evidence="19">
    <location>
        <begin position="1383"/>
        <end position="1444"/>
    </location>
</feature>
<feature type="disulfide bond" evidence="19">
    <location>
        <begin position="1414"/>
        <end position="1424"/>
    </location>
</feature>
<feature type="disulfide bond" evidence="19">
    <location>
        <begin position="1087"/>
        <end position="1097"/>
    </location>
</feature>
<keyword evidence="18" id="KW-0694">RNA-binding</keyword>
<dbReference type="SMART" id="SM00360">
    <property type="entry name" value="RRM"/>
    <property type="match status" value="1"/>
</dbReference>
<dbReference type="PANTHER" id="PTHR45817:SF5">
    <property type="entry name" value="LYSYL OXIDASE HOMOLOG 4"/>
    <property type="match status" value="1"/>
</dbReference>
<evidence type="ECO:0000256" key="8">
    <source>
        <dbReference type="ARBA" id="ARBA00022729"/>
    </source>
</evidence>
<evidence type="ECO:0000256" key="18">
    <source>
        <dbReference type="PROSITE-ProRule" id="PRU00176"/>
    </source>
</evidence>
<feature type="region of interest" description="Disordered" evidence="21">
    <location>
        <begin position="620"/>
        <end position="641"/>
    </location>
</feature>
<keyword evidence="4" id="KW-0886">LTQ</keyword>
<dbReference type="InterPro" id="IPR036188">
    <property type="entry name" value="FAD/NAD-bd_sf"/>
</dbReference>
<dbReference type="InterPro" id="IPR001695">
    <property type="entry name" value="Lysyl_oxidase"/>
</dbReference>
<evidence type="ECO:0000313" key="24">
    <source>
        <dbReference type="EMBL" id="RXN10497.1"/>
    </source>
</evidence>
<evidence type="ECO:0007829" key="26">
    <source>
        <dbReference type="PeptideAtlas" id="A0A498LZC4"/>
    </source>
</evidence>
<dbReference type="GO" id="GO:0005507">
    <property type="term" value="F:copper ion binding"/>
    <property type="evidence" value="ECO:0007669"/>
    <property type="project" value="InterPro"/>
</dbReference>
<dbReference type="GO" id="GO:0030199">
    <property type="term" value="P:collagen fibril organization"/>
    <property type="evidence" value="ECO:0007669"/>
    <property type="project" value="TreeGrafter"/>
</dbReference>
<keyword evidence="7" id="KW-0479">Metal-binding</keyword>
<dbReference type="SUPFAM" id="SSF54928">
    <property type="entry name" value="RNA-binding domain, RBD"/>
    <property type="match status" value="1"/>
</dbReference>
<dbReference type="GO" id="GO:0005615">
    <property type="term" value="C:extracellular space"/>
    <property type="evidence" value="ECO:0007669"/>
    <property type="project" value="TreeGrafter"/>
</dbReference>
<evidence type="ECO:0000256" key="19">
    <source>
        <dbReference type="PROSITE-ProRule" id="PRU00196"/>
    </source>
</evidence>
<evidence type="ECO:0000256" key="15">
    <source>
        <dbReference type="ARBA" id="ARBA00023180"/>
    </source>
</evidence>
<dbReference type="InterPro" id="IPR019734">
    <property type="entry name" value="TPR_rpt"/>
</dbReference>
<dbReference type="InterPro" id="IPR000504">
    <property type="entry name" value="RRM_dom"/>
</dbReference>
<comment type="subcellular location">
    <subcellularLocation>
        <location evidence="2">Secreted</location>
        <location evidence="2">Extracellular space</location>
    </subcellularLocation>
</comment>
<evidence type="ECO:0000256" key="2">
    <source>
        <dbReference type="ARBA" id="ARBA00004239"/>
    </source>
</evidence>
<dbReference type="PROSITE" id="PS50005">
    <property type="entry name" value="TPR"/>
    <property type="match status" value="2"/>
</dbReference>
<keyword evidence="13" id="KW-0186">Copper</keyword>
<dbReference type="InterPro" id="IPR050912">
    <property type="entry name" value="LOX-like_protein"/>
</dbReference>
<dbReference type="Gene3D" id="1.25.40.10">
    <property type="entry name" value="Tetratricopeptide repeat domain"/>
    <property type="match status" value="1"/>
</dbReference>
<dbReference type="Gene3D" id="3.30.70.330">
    <property type="match status" value="1"/>
</dbReference>
<feature type="compositionally biased region" description="Basic and acidic residues" evidence="21">
    <location>
        <begin position="630"/>
        <end position="641"/>
    </location>
</feature>
<comment type="cofactor">
    <cofactor evidence="1">
        <name>Cu cation</name>
        <dbReference type="ChEBI" id="CHEBI:23378"/>
    </cofactor>
</comment>
<dbReference type="InterPro" id="IPR012677">
    <property type="entry name" value="Nucleotide-bd_a/b_plait_sf"/>
</dbReference>
<evidence type="ECO:0000256" key="5">
    <source>
        <dbReference type="ARBA" id="ARBA00022525"/>
    </source>
</evidence>
<comment type="caution">
    <text evidence="24">The sequence shown here is derived from an EMBL/GenBank/DDBJ whole genome shotgun (WGS) entry which is preliminary data.</text>
</comment>
<feature type="compositionally biased region" description="Basic residues" evidence="21">
    <location>
        <begin position="620"/>
        <end position="629"/>
    </location>
</feature>
<keyword evidence="15" id="KW-0325">Glycoprotein</keyword>
<dbReference type="SUPFAM" id="SSF51905">
    <property type="entry name" value="FAD/NAD(P)-binding domain"/>
    <property type="match status" value="1"/>
</dbReference>
<evidence type="ECO:0000256" key="9">
    <source>
        <dbReference type="ARBA" id="ARBA00022737"/>
    </source>
</evidence>
<evidence type="ECO:0000256" key="13">
    <source>
        <dbReference type="ARBA" id="ARBA00023008"/>
    </source>
</evidence>
<evidence type="ECO:0000256" key="1">
    <source>
        <dbReference type="ARBA" id="ARBA00001935"/>
    </source>
</evidence>
<evidence type="ECO:0000256" key="11">
    <source>
        <dbReference type="ARBA" id="ARBA00022827"/>
    </source>
</evidence>
<keyword evidence="8" id="KW-0732">Signal</keyword>
<feature type="domain" description="SRCR" evidence="23">
    <location>
        <begin position="1202"/>
        <end position="1322"/>
    </location>
</feature>
<keyword evidence="14 19" id="KW-1015">Disulfide bond</keyword>
<dbReference type="PRINTS" id="PR00074">
    <property type="entry name" value="LYSYLOXIDASE"/>
</dbReference>
<feature type="domain" description="SRCR" evidence="23">
    <location>
        <begin position="1345"/>
        <end position="1445"/>
    </location>
</feature>
<dbReference type="PRINTS" id="PR00258">
    <property type="entry name" value="SPERACTRCPTR"/>
</dbReference>
<comment type="caution">
    <text evidence="19">Lacks conserved residue(s) required for the propagation of feature annotation.</text>
</comment>
<dbReference type="PROSITE" id="PS50102">
    <property type="entry name" value="RRM"/>
    <property type="match status" value="1"/>
</dbReference>
<dbReference type="PROSITE" id="PS00926">
    <property type="entry name" value="LYSYL_OXIDASE"/>
    <property type="match status" value="1"/>
</dbReference>
<evidence type="ECO:0000256" key="21">
    <source>
        <dbReference type="SAM" id="MobiDB-lite"/>
    </source>
</evidence>
<evidence type="ECO:0000256" key="14">
    <source>
        <dbReference type="ARBA" id="ARBA00023157"/>
    </source>
</evidence>
<dbReference type="EMBL" id="QBIY01013198">
    <property type="protein sequence ID" value="RXN10497.1"/>
    <property type="molecule type" value="Genomic_DNA"/>
</dbReference>
<feature type="domain" description="SRCR" evidence="23">
    <location>
        <begin position="1455"/>
        <end position="1563"/>
    </location>
</feature>
<evidence type="ECO:0000256" key="16">
    <source>
        <dbReference type="ARBA" id="ARBA00038869"/>
    </source>
</evidence>
<evidence type="ECO:0000256" key="3">
    <source>
        <dbReference type="ARBA" id="ARBA00007492"/>
    </source>
</evidence>
<reference evidence="24 25" key="1">
    <citation type="submission" date="2018-03" db="EMBL/GenBank/DDBJ databases">
        <title>Draft genome sequence of Rohu Carp (Labeo rohita).</title>
        <authorList>
            <person name="Das P."/>
            <person name="Kushwaha B."/>
            <person name="Joshi C.G."/>
            <person name="Kumar D."/>
            <person name="Nagpure N.S."/>
            <person name="Sahoo L."/>
            <person name="Das S.P."/>
            <person name="Bit A."/>
            <person name="Patnaik S."/>
            <person name="Meher P.K."/>
            <person name="Jayasankar P."/>
            <person name="Koringa P.G."/>
            <person name="Patel N.V."/>
            <person name="Hinsu A.T."/>
            <person name="Kumar R."/>
            <person name="Pandey M."/>
            <person name="Agarwal S."/>
            <person name="Srivastava S."/>
            <person name="Singh M."/>
            <person name="Iquebal M.A."/>
            <person name="Jaiswal S."/>
            <person name="Angadi U.B."/>
            <person name="Kumar N."/>
            <person name="Raza M."/>
            <person name="Shah T.M."/>
            <person name="Rai A."/>
            <person name="Jena J.K."/>
        </authorList>
    </citation>
    <scope>NUCLEOTIDE SEQUENCE [LARGE SCALE GENOMIC DNA]</scope>
    <source>
        <strain evidence="24">DASCIFA01</strain>
        <tissue evidence="24">Testis</tissue>
    </source>
</reference>
<feature type="disulfide bond" evidence="19">
    <location>
        <begin position="1288"/>
        <end position="1298"/>
    </location>
</feature>
<dbReference type="EC" id="1.4.3.13" evidence="16"/>
<protein>
    <recommendedName>
        <fullName evidence="16">protein-lysine 6-oxidase</fullName>
        <ecNumber evidence="16">1.4.3.13</ecNumber>
    </recommendedName>
</protein>
<dbReference type="Pfam" id="PF13181">
    <property type="entry name" value="TPR_8"/>
    <property type="match status" value="1"/>
</dbReference>
<dbReference type="Pfam" id="PF13450">
    <property type="entry name" value="NAD_binding_8"/>
    <property type="match status" value="1"/>
</dbReference>
<keyword evidence="26" id="KW-1267">Proteomics identification</keyword>
<keyword evidence="9" id="KW-0677">Repeat</keyword>
<dbReference type="PROSITE" id="PS50287">
    <property type="entry name" value="SRCR_2"/>
    <property type="match status" value="4"/>
</dbReference>
<evidence type="ECO:0000256" key="12">
    <source>
        <dbReference type="ARBA" id="ARBA00023002"/>
    </source>
</evidence>
<keyword evidence="5" id="KW-0964">Secreted</keyword>
<evidence type="ECO:0000256" key="4">
    <source>
        <dbReference type="ARBA" id="ARBA00022477"/>
    </source>
</evidence>
<keyword evidence="11" id="KW-0274">FAD</keyword>
<feature type="compositionally biased region" description="Basic residues" evidence="21">
    <location>
        <begin position="590"/>
        <end position="600"/>
    </location>
</feature>
<dbReference type="SMART" id="SM00028">
    <property type="entry name" value="TPR"/>
    <property type="match status" value="3"/>
</dbReference>
<dbReference type="InterPro" id="IPR035979">
    <property type="entry name" value="RBD_domain_sf"/>
</dbReference>
<dbReference type="PANTHER" id="PTHR45817">
    <property type="entry name" value="LYSYL OXIDASE-LIKE-RELATED"/>
    <property type="match status" value="1"/>
</dbReference>
<dbReference type="FunFam" id="3.10.250.10:FF:000001">
    <property type="entry name" value="Lysyl oxidase 4 isoform X1"/>
    <property type="match status" value="2"/>
</dbReference>
<dbReference type="InterPro" id="IPR019828">
    <property type="entry name" value="Lysyl_oxidase_CS"/>
</dbReference>
<dbReference type="GO" id="GO:0003723">
    <property type="term" value="F:RNA binding"/>
    <property type="evidence" value="ECO:0007669"/>
    <property type="project" value="UniProtKB-UniRule"/>
</dbReference>
<evidence type="ECO:0000256" key="6">
    <source>
        <dbReference type="ARBA" id="ARBA00022630"/>
    </source>
</evidence>
<dbReference type="Proteomes" id="UP000290572">
    <property type="component" value="Unassembled WGS sequence"/>
</dbReference>
<keyword evidence="6" id="KW-0285">Flavoprotein</keyword>
<dbReference type="Gene3D" id="3.50.50.60">
    <property type="entry name" value="FAD/NAD(P)-binding domain"/>
    <property type="match status" value="2"/>
</dbReference>
<dbReference type="SUPFAM" id="SSF48452">
    <property type="entry name" value="TPR-like"/>
    <property type="match status" value="1"/>
</dbReference>
<gene>
    <name evidence="24" type="ORF">ROHU_030567</name>
</gene>
<feature type="region of interest" description="Disordered" evidence="21">
    <location>
        <begin position="544"/>
        <end position="601"/>
    </location>
</feature>
<keyword evidence="10" id="KW-0801">TPQ</keyword>
<dbReference type="SMART" id="SM00202">
    <property type="entry name" value="SR"/>
    <property type="match status" value="4"/>
</dbReference>
<keyword evidence="20" id="KW-0802">TPR repeat</keyword>
<evidence type="ECO:0000256" key="10">
    <source>
        <dbReference type="ARBA" id="ARBA00022772"/>
    </source>
</evidence>
<dbReference type="Pfam" id="PF00076">
    <property type="entry name" value="RRM_1"/>
    <property type="match status" value="1"/>
</dbReference>
<feature type="domain" description="SRCR" evidence="23">
    <location>
        <begin position="1017"/>
        <end position="1118"/>
    </location>
</feature>
<proteinExistence type="evidence at protein level"/>
<dbReference type="FunFam" id="3.10.250.10:FF:000008">
    <property type="entry name" value="Lysyl oxidase homolog 2"/>
    <property type="match status" value="1"/>
</dbReference>
<dbReference type="InterPro" id="IPR001190">
    <property type="entry name" value="SRCR"/>
</dbReference>
<name>A0A498LZC4_LABRO</name>
<feature type="repeat" description="TPR" evidence="20">
    <location>
        <begin position="723"/>
        <end position="756"/>
    </location>
</feature>
<feature type="disulfide bond" evidence="19">
    <location>
        <begin position="1043"/>
        <end position="1107"/>
    </location>
</feature>
<comment type="similarity">
    <text evidence="3">Belongs to the lysyl oxidase family.</text>
</comment>
<dbReference type="GO" id="GO:0004720">
    <property type="term" value="F:protein-lysine 6-oxidase activity"/>
    <property type="evidence" value="ECO:0007669"/>
    <property type="project" value="UniProtKB-EC"/>
</dbReference>
<dbReference type="GO" id="GO:0016020">
    <property type="term" value="C:membrane"/>
    <property type="evidence" value="ECO:0007669"/>
    <property type="project" value="InterPro"/>
</dbReference>
<comment type="catalytic activity">
    <reaction evidence="17">
        <text>L-lysyl-[protein] + O2 + H2O = (S)-2-amino-6-oxohexanoyl-[protein] + H2O2 + NH4(+)</text>
        <dbReference type="Rhea" id="RHEA:24544"/>
        <dbReference type="Rhea" id="RHEA-COMP:9752"/>
        <dbReference type="Rhea" id="RHEA-COMP:12448"/>
        <dbReference type="ChEBI" id="CHEBI:15377"/>
        <dbReference type="ChEBI" id="CHEBI:15379"/>
        <dbReference type="ChEBI" id="CHEBI:16240"/>
        <dbReference type="ChEBI" id="CHEBI:28938"/>
        <dbReference type="ChEBI" id="CHEBI:29969"/>
        <dbReference type="ChEBI" id="CHEBI:131803"/>
        <dbReference type="EC" id="1.4.3.13"/>
    </reaction>
</comment>
<dbReference type="InterPro" id="IPR002937">
    <property type="entry name" value="Amino_oxidase"/>
</dbReference>
<feature type="disulfide bond" evidence="19">
    <location>
        <begin position="1531"/>
        <end position="1541"/>
    </location>
</feature>
<sequence>MRSTPDVYAFSSGLSRLRTGERTRPVQQNCAAGGHNGLIASAYLQKGGLKTAVLERRHVLGGAAVSEEIIPGFHFSRASYLLSLLRPHICQDLELKKHGLKVYMRDPYSFTPMLEDGVGGRPPRSLMLGADLAKTRQEIAKFSEKDAKVYPDFLCYLERLACAIHPLLDAPPVDIPGLTQRSLRKKISALRSLKPLVKSGLKLGKNIPDFYELVTAPVMKVLNRWFESEPLRATLATDSVIGANTSPNNPGSGYVLLHHVMGELEKEKGAWGYVEGGMGGVSQSIARSARSLGADIFTNKDVKQVLIGQDGSAKGVVLTDGIEVRSKVVLSNATPYITFKQLTPQDALPEAFITAVDQIDYTSPVTKINVAVDKLPNFLAAPNTADGKPGPHHQCSIHLNCESVEVLEEAYMEGLQGHPSSRPMIEMTIPSVLDPTLAPPGCHVVSLFIQFTPYLLEGHHAWTDEDRERFADTAFDWVERYAPGFKKSIVGKDILTPSDLERVFGLTGGNIFHGSMSLDQLYLARPLPSVADYRSPVKGLYLCGSGSHPGSSDERPEEMDTGALPEQNDHTLSQDVLIGEEGLSEEEKARRKAERRKAKRKDPGWDVNSAFVANAVSHIRPKAKSKGAHKSKENKENESRMGEVIGLSDAKIKRSALLVEKGIRFVQEGQYTQAVSLFTEAIKCDPKDYRFFGNRSYCYCCLEQYPLALADAEKSIQMAPDWPKGYYRKGSALMGLKRYSEAEKAMDQVLKLDQDCEEAVNDLLYCKVQQLMDFGYDEEQSIQLLEKYNTVQAVVAAKASNQDCALLQPGPCNSLWVGNVTTELTEKHLRDLFKIYGEIDSIRVLHERFCAFVNFKNANMASRAMEKLNGYFIENTRLVVRYPDRRIQRVLPTPALQQSAGAAGPRRRGPVNGDECYFWRTTGCHFGDRCQDQYCGSESYDGSLEVRVLRRQTPNLTGFQSRRDSGKSVSFEKPHHCAVMIRAISPICVLLFALLFACTDARPESQGRSRRAPAAKVRLAGIGHRENEGRVEVLHDGTWGTVCDDEVDIKLANVVCRELGFQSGITWAHSAKYGEGEGPIWMDNVRCEGTEKTLKDCKSNGWGVHDCKHSEDLGVVCSPERRLDQVHPGVTRRGHTIALRPNPITSNRWQDIYSNSRTPAHLRQGNRHSQDHTGWDQFSRQQFHNPSASRVRIEEVRLKPILMVTKRSVLVTEGVVEVKHAGRWRQVCDKGWSLNSSRVVCGMLGFPDAELPNMNTYKKIWDRKVKDSTTTLSQMTRKKGFWVEKVHCLGTEPSLAECHAQLSIPRSPTPCKNGRHAVARCVPGPQFARMSSGRPQAPHPAVLSVRLKAGPRLGEGRVEVLREGKWGTVVDHRWDRISASVVCRELGFGTAKEALTGAYMGQGTGPIHMNSVQCTGTERSILDCYFQEVQPWTFKHTQDASVKCYVPKTGLESTVRLAGGRDPAEGRVEVLMEVGGRKRWGTICSENWGINEAMVVCRQLGYGFAARAHQDTYYWQGDPAAEEVLLSGTHCVGTELSIQQCRRNSHIHCPRGGGARAAGVTCSETAPDLVLDAQLVQESAYLEDRPLHLLTCAHEENCLSSSAARMHWPYGHRRLLRFSSRIMNLGRADFRPRASRESWTWHQCHRHYHSIEVFTHYDLLTLNGSRVAEGHKASFCLEDTYCPEGLHKRFSCYNYGDQGISVGCWDTYRHDIDCQWIDITDVRPGDYIMQVEVNPSLDMAESDFMNNVMRCRCRYDGHRVFMYGCHAGDAYSAEIEDLFEHQRQISNNFI</sequence>
<dbReference type="Pfam" id="PF01593">
    <property type="entry name" value="Amino_oxidase"/>
    <property type="match status" value="1"/>
</dbReference>
<dbReference type="Pfam" id="PF01186">
    <property type="entry name" value="Lysyl_oxidase"/>
    <property type="match status" value="1"/>
</dbReference>
<evidence type="ECO:0000256" key="20">
    <source>
        <dbReference type="PROSITE-ProRule" id="PRU00339"/>
    </source>
</evidence>
<dbReference type="InterPro" id="IPR036772">
    <property type="entry name" value="SRCR-like_dom_sf"/>
</dbReference>
<dbReference type="Gene3D" id="3.10.250.10">
    <property type="entry name" value="SRCR-like domain"/>
    <property type="match status" value="4"/>
</dbReference>
<evidence type="ECO:0000259" key="23">
    <source>
        <dbReference type="PROSITE" id="PS50287"/>
    </source>
</evidence>
<evidence type="ECO:0000256" key="7">
    <source>
        <dbReference type="ARBA" id="ARBA00022723"/>
    </source>
</evidence>
<feature type="disulfide bond" evidence="19">
    <location>
        <begin position="1056"/>
        <end position="1117"/>
    </location>
</feature>
<keyword evidence="12" id="KW-0560">Oxidoreductase</keyword>